<dbReference type="Pfam" id="PF00724">
    <property type="entry name" value="Oxidored_FMN"/>
    <property type="match status" value="1"/>
</dbReference>
<dbReference type="PANTHER" id="PTHR43303:SF3">
    <property type="entry name" value="BLR3436 PROTEIN"/>
    <property type="match status" value="1"/>
</dbReference>
<dbReference type="SUPFAM" id="SSF51395">
    <property type="entry name" value="FMN-linked oxidoreductases"/>
    <property type="match status" value="1"/>
</dbReference>
<dbReference type="PRINTS" id="PR00420">
    <property type="entry name" value="RNGMNOXGNASE"/>
</dbReference>
<dbReference type="Proteomes" id="UP000603227">
    <property type="component" value="Unassembled WGS sequence"/>
</dbReference>
<proteinExistence type="predicted"/>
<feature type="region of interest" description="Disordered" evidence="1">
    <location>
        <begin position="1"/>
        <end position="42"/>
    </location>
</feature>
<accession>A0A919L2I3</accession>
<reference evidence="4" key="1">
    <citation type="journal article" date="2014" name="Int. J. Syst. Evol. Microbiol.">
        <title>Complete genome sequence of Corynebacterium casei LMG S-19264T (=DSM 44701T), isolated from a smear-ripened cheese.</title>
        <authorList>
            <consortium name="US DOE Joint Genome Institute (JGI-PGF)"/>
            <person name="Walter F."/>
            <person name="Albersmeier A."/>
            <person name="Kalinowski J."/>
            <person name="Ruckert C."/>
        </authorList>
    </citation>
    <scope>NUCLEOTIDE SEQUENCE</scope>
    <source>
        <strain evidence="4">CGMCC 4.7403</strain>
    </source>
</reference>
<dbReference type="Gene3D" id="3.20.20.70">
    <property type="entry name" value="Aldolase class I"/>
    <property type="match status" value="1"/>
</dbReference>
<dbReference type="Gene3D" id="3.50.50.60">
    <property type="entry name" value="FAD/NAD(P)-binding domain"/>
    <property type="match status" value="3"/>
</dbReference>
<dbReference type="GO" id="GO:0050661">
    <property type="term" value="F:NADP binding"/>
    <property type="evidence" value="ECO:0007669"/>
    <property type="project" value="InterPro"/>
</dbReference>
<dbReference type="InterPro" id="IPR001155">
    <property type="entry name" value="OxRdtase_FMN_N"/>
</dbReference>
<dbReference type="SUPFAM" id="SSF51905">
    <property type="entry name" value="FAD/NAD(P)-binding domain"/>
    <property type="match status" value="1"/>
</dbReference>
<dbReference type="InterPro" id="IPR002938">
    <property type="entry name" value="FAD-bd"/>
</dbReference>
<organism evidence="4 5">
    <name type="scientific">Streptomyces capitiformicae</name>
    <dbReference type="NCBI Taxonomy" id="2014920"/>
    <lineage>
        <taxon>Bacteria</taxon>
        <taxon>Bacillati</taxon>
        <taxon>Actinomycetota</taxon>
        <taxon>Actinomycetes</taxon>
        <taxon>Kitasatosporales</taxon>
        <taxon>Streptomycetaceae</taxon>
        <taxon>Streptomyces</taxon>
    </lineage>
</organism>
<dbReference type="PANTHER" id="PTHR43303">
    <property type="entry name" value="NADPH DEHYDROGENASE C23G7.10C-RELATED"/>
    <property type="match status" value="1"/>
</dbReference>
<feature type="domain" description="NADH:flavin oxidoreductase/NADH oxidase N-terminal" evidence="2">
    <location>
        <begin position="442"/>
        <end position="775"/>
    </location>
</feature>
<dbReference type="InterPro" id="IPR036188">
    <property type="entry name" value="FAD/NAD-bd_sf"/>
</dbReference>
<evidence type="ECO:0000259" key="3">
    <source>
        <dbReference type="Pfam" id="PF01494"/>
    </source>
</evidence>
<protein>
    <submittedName>
        <fullName evidence="4">Salicylyl-CoA 5-hydroxylase</fullName>
    </submittedName>
</protein>
<dbReference type="EMBL" id="BNAT01000001">
    <property type="protein sequence ID" value="GHH81522.1"/>
    <property type="molecule type" value="Genomic_DNA"/>
</dbReference>
<dbReference type="InterPro" id="IPR044152">
    <property type="entry name" value="YqjM-like"/>
</dbReference>
<dbReference type="GO" id="GO:0010181">
    <property type="term" value="F:FMN binding"/>
    <property type="evidence" value="ECO:0007669"/>
    <property type="project" value="InterPro"/>
</dbReference>
<comment type="caution">
    <text evidence="4">The sequence shown here is derived from an EMBL/GenBank/DDBJ whole genome shotgun (WGS) entry which is preliminary data.</text>
</comment>
<sequence length="814" mass="89056">MAGPLMPTPAIQPTPAANSGARGTARPAPTNPQPPATTSHPHRIAIIGGGPGGLYAAALLKRLDPTREITVWERNAPDDTFGFGVVLSDETLGGIEHADPTVYEALQHDFIRWDDIDIVHRNTRHTSGGHGFAALGRRRLLQILHERCHALGVELRFRTEAPYPEWLCETYDLVIAADGVHSGTRAAYAEVFRPSVEEHRCRYIWLAADFAFEAFRFEIAETEHGVMQLHGYPYARPSPDHHPSTRPSGPHDQFGASTVIVEMREEVWRSAGFAELDAAESIDRCAKLFADALGGRPLRSNNSTWTTFRTVVNERWSHGNLVLLGDAAHTAHFSIGSGTKLAVEDALALAACLEEQPDLERVLAAYEEERRPVVASTQRAARASLEWFENIGLHLSQPTRQFAFNLLTRSRRVTHDNLRLRDPHFTGAVEREFGCPPGTPPMFTPFRLRGLTLRNRVVVSPMDMYSAADGVPGDFHLVHLGARALGGAGLVMTEMVCVSPEGRITPGCAGLWNSRQADAWRRIVSFAHTQAPGTAIGVQLGHSGRKGSTKRMWEGIDDPLDEGNWPLVAASPVPYKPGSQTPRELSRAQLTDIREQFASAAARAARSGFDLLELHCAHGYLLSGFLSPLTNHRTDRYGGSLDGRLRFPLEVFDAIRAVWPEERPMTVRISATDWADGGTTAEDAVAIARAFAAHGADAIDVSTGQVVADEHPAFGRSYQTPFADRIRHEADVPVIAVGAISSWDDVNSLILAGRTDLCALARPHLYDPHWTLHAAAEQGYEGPGVTWPAPYRAGSRRPNTGRADAPKPRLTLSQ</sequence>
<dbReference type="GO" id="GO:0071949">
    <property type="term" value="F:FAD binding"/>
    <property type="evidence" value="ECO:0007669"/>
    <property type="project" value="InterPro"/>
</dbReference>
<dbReference type="CDD" id="cd02932">
    <property type="entry name" value="OYE_YqiM_FMN"/>
    <property type="match status" value="1"/>
</dbReference>
<gene>
    <name evidence="4" type="ORF">GCM10017771_03650</name>
</gene>
<dbReference type="Pfam" id="PF01494">
    <property type="entry name" value="FAD_binding_3"/>
    <property type="match status" value="1"/>
</dbReference>
<dbReference type="GO" id="GO:0003959">
    <property type="term" value="F:NADPH dehydrogenase activity"/>
    <property type="evidence" value="ECO:0007669"/>
    <property type="project" value="InterPro"/>
</dbReference>
<dbReference type="InterPro" id="IPR013785">
    <property type="entry name" value="Aldolase_TIM"/>
</dbReference>
<feature type="compositionally biased region" description="Pro residues" evidence="1">
    <location>
        <begin position="1"/>
        <end position="12"/>
    </location>
</feature>
<evidence type="ECO:0000259" key="2">
    <source>
        <dbReference type="Pfam" id="PF00724"/>
    </source>
</evidence>
<keyword evidence="5" id="KW-1185">Reference proteome</keyword>
<name>A0A919L2I3_9ACTN</name>
<dbReference type="AlphaFoldDB" id="A0A919L2I3"/>
<evidence type="ECO:0000313" key="4">
    <source>
        <dbReference type="EMBL" id="GHH81522.1"/>
    </source>
</evidence>
<evidence type="ECO:0000313" key="5">
    <source>
        <dbReference type="Proteomes" id="UP000603227"/>
    </source>
</evidence>
<evidence type="ECO:0000256" key="1">
    <source>
        <dbReference type="SAM" id="MobiDB-lite"/>
    </source>
</evidence>
<dbReference type="NCBIfam" id="NF006101">
    <property type="entry name" value="PRK08255.1"/>
    <property type="match status" value="1"/>
</dbReference>
<feature type="domain" description="FAD-binding" evidence="3">
    <location>
        <begin position="172"/>
        <end position="378"/>
    </location>
</feature>
<feature type="region of interest" description="Disordered" evidence="1">
    <location>
        <begin position="787"/>
        <end position="814"/>
    </location>
</feature>
<reference evidence="4" key="2">
    <citation type="submission" date="2020-09" db="EMBL/GenBank/DDBJ databases">
        <authorList>
            <person name="Sun Q."/>
            <person name="Zhou Y."/>
        </authorList>
    </citation>
    <scope>NUCLEOTIDE SEQUENCE</scope>
    <source>
        <strain evidence="4">CGMCC 4.7403</strain>
    </source>
</reference>